<feature type="compositionally biased region" description="Basic and acidic residues" evidence="1">
    <location>
        <begin position="640"/>
        <end position="651"/>
    </location>
</feature>
<feature type="region of interest" description="Disordered" evidence="1">
    <location>
        <begin position="153"/>
        <end position="176"/>
    </location>
</feature>
<feature type="compositionally biased region" description="Polar residues" evidence="1">
    <location>
        <begin position="300"/>
        <end position="310"/>
    </location>
</feature>
<dbReference type="InterPro" id="IPR011989">
    <property type="entry name" value="ARM-like"/>
</dbReference>
<reference evidence="3 4" key="1">
    <citation type="journal article" date="2015" name="Genome Biol. Evol.">
        <title>Comparative Genomics of a Bacterivorous Green Alga Reveals Evolutionary Causalities and Consequences of Phago-Mixotrophic Mode of Nutrition.</title>
        <authorList>
            <person name="Burns J.A."/>
            <person name="Paasch A."/>
            <person name="Narechania A."/>
            <person name="Kim E."/>
        </authorList>
    </citation>
    <scope>NUCLEOTIDE SEQUENCE [LARGE SCALE GENOMIC DNA]</scope>
    <source>
        <strain evidence="3 4">PLY_AMNH</strain>
    </source>
</reference>
<feature type="region of interest" description="Disordered" evidence="1">
    <location>
        <begin position="1156"/>
        <end position="1177"/>
    </location>
</feature>
<organism evidence="3 4">
    <name type="scientific">Cymbomonas tetramitiformis</name>
    <dbReference type="NCBI Taxonomy" id="36881"/>
    <lineage>
        <taxon>Eukaryota</taxon>
        <taxon>Viridiplantae</taxon>
        <taxon>Chlorophyta</taxon>
        <taxon>Pyramimonadophyceae</taxon>
        <taxon>Pyramimonadales</taxon>
        <taxon>Pyramimonadaceae</taxon>
        <taxon>Cymbomonas</taxon>
    </lineage>
</organism>
<feature type="compositionally biased region" description="Basic and acidic residues" evidence="1">
    <location>
        <begin position="1072"/>
        <end position="1081"/>
    </location>
</feature>
<feature type="region of interest" description="Disordered" evidence="1">
    <location>
        <begin position="563"/>
        <end position="589"/>
    </location>
</feature>
<sequence>MDSVEKTDTALAFAQLQPHCAPLLELAQDRVALSEALDALLLALPHVPLSGLTACTEYVLFPNMMLLDAWVSWRLEGATRGPSSMPVEATKSLRVGERALACTEALLARCGCDSSQQMMAVIQRMVAVIVVPREKSSEEIRQMALRSIRHVLPGDPERGQRGAGRGQPGGEMSRVRCPHPTLALDRALSGIHRRCAVAAVLRSVEIAPQIGHLISVLIQVAEEEVAAGLIGSRALRADALFTLSRLLAAVGSADALAFFLPGIVRGSGGGAARASASGALAALDALASSTRGSSSPTTSQHMNQHSSPVSDASALGRAPSEPPTEPASTFRVHRDAKWLEQVVCHLQPLLEGTLPKLCGHQQSAVRAAIASLADGVMRHCTRSMGACIEMLLETLLSLSLDEAPSVASLALGSLQSVSIAGDAPRSTCSTDGAARSVVSVTWETVESVLQRQIRGLPSAVTRGAVPVDLQCRRLVAALRLAGGAGLQGRVLGDPAARTRLCSVLRRCFAFLPSNALVVATGWHHGTVSGGGSMLEYGHGRHSEAAVLAGLGNRRAASRLLAAAPATSQSNCSPAKSPSQGYELAAQPLSGGPEAASSIAFTGAADTDQVLGEETGGAVQAEEARERLGSGAEVDAGGEDGGGKREEGDGRPHVRVLAKGETLPQMPPQLAELTSPDMYLACASVCRELGDMASRRTCTSSAAAATGGGEGYPALAAVMAELLQAIRQAGLGGAGGVSAVGLRRAREHQAASRRADGWQRQAAAAAVALNEIMKGAALRAGAADGSLSMAGQVDLLPLAVTMAQDYLSPEWWDLPTTTDGGRGAVAGSESGREALPSFSQLNDNALLIQILIEGFGVLAEALKERFTRNVALLPAVMYPLLERLGDPHPLVSSAAARTLRCIALHCCYGTLEALIVANGDYLVESLCRQLRHIHAHPHAPHLFAAILRHTGAAMHLLPVLCEPANKVIAGLSVLSRHRHPAHTATFLASLLEIADAGARLAAEAATAAQAAVGTLEAQAAGSMRQGEESEVQATVSMAEVREYFERRRREHEDKSEDEGEEAEPAVIQEEDEAEKRDPDAGRGRGLGAESRGRGAEEEDRTVRRRLRAAMKLADAAGEAAAPLMASVEMRTQLLALEVATVALRALRSAVTMTECEETLARSSAHPGEVPPESAPGDELPKLLPRVHATWLPLIGCLSSSSVPVLERAQLALGFPPLPFFLLHGLHNLLESAVPADLFGVKHDCLGLV</sequence>
<feature type="region of interest" description="Disordered" evidence="1">
    <location>
        <begin position="1045"/>
        <end position="1100"/>
    </location>
</feature>
<feature type="region of interest" description="Disordered" evidence="1">
    <location>
        <begin position="614"/>
        <end position="651"/>
    </location>
</feature>
<evidence type="ECO:0000313" key="3">
    <source>
        <dbReference type="EMBL" id="KAK3276926.1"/>
    </source>
</evidence>
<feature type="domain" description="TTI1 N-terminal TPR" evidence="2">
    <location>
        <begin position="200"/>
        <end position="402"/>
    </location>
</feature>
<accession>A0AAE0GF30</accession>
<keyword evidence="4" id="KW-1185">Reference proteome</keyword>
<feature type="compositionally biased region" description="Acidic residues" evidence="1">
    <location>
        <begin position="1054"/>
        <end position="1071"/>
    </location>
</feature>
<evidence type="ECO:0000259" key="2">
    <source>
        <dbReference type="Pfam" id="PF24173"/>
    </source>
</evidence>
<dbReference type="EMBL" id="LGRX02006315">
    <property type="protein sequence ID" value="KAK3276926.1"/>
    <property type="molecule type" value="Genomic_DNA"/>
</dbReference>
<dbReference type="InterPro" id="IPR057566">
    <property type="entry name" value="TPR_TTI1_N"/>
</dbReference>
<feature type="region of interest" description="Disordered" evidence="1">
    <location>
        <begin position="291"/>
        <end position="329"/>
    </location>
</feature>
<dbReference type="InterPro" id="IPR049362">
    <property type="entry name" value="TTI1_rpt"/>
</dbReference>
<proteinExistence type="predicted"/>
<dbReference type="InterPro" id="IPR052587">
    <property type="entry name" value="TELO2-interacting_protein_1"/>
</dbReference>
<dbReference type="GO" id="GO:0005737">
    <property type="term" value="C:cytoplasm"/>
    <property type="evidence" value="ECO:0007669"/>
    <property type="project" value="TreeGrafter"/>
</dbReference>
<comment type="caution">
    <text evidence="3">The sequence shown here is derived from an EMBL/GenBank/DDBJ whole genome shotgun (WGS) entry which is preliminary data.</text>
</comment>
<protein>
    <recommendedName>
        <fullName evidence="2">TTI1 N-terminal TPR domain-containing protein</fullName>
    </recommendedName>
</protein>
<name>A0AAE0GF30_9CHLO</name>
<evidence type="ECO:0000256" key="1">
    <source>
        <dbReference type="SAM" id="MobiDB-lite"/>
    </source>
</evidence>
<feature type="compositionally biased region" description="Polar residues" evidence="1">
    <location>
        <begin position="566"/>
        <end position="579"/>
    </location>
</feature>
<evidence type="ECO:0000313" key="4">
    <source>
        <dbReference type="Proteomes" id="UP001190700"/>
    </source>
</evidence>
<dbReference type="AlphaFoldDB" id="A0AAE0GF30"/>
<dbReference type="SUPFAM" id="SSF48371">
    <property type="entry name" value="ARM repeat"/>
    <property type="match status" value="1"/>
</dbReference>
<dbReference type="PANTHER" id="PTHR18460">
    <property type="entry name" value="TEL2 INTERACTING PROTEIN 1 TTI1 FAMILY MEMBER"/>
    <property type="match status" value="1"/>
</dbReference>
<dbReference type="Gene3D" id="1.25.10.10">
    <property type="entry name" value="Leucine-rich Repeat Variant"/>
    <property type="match status" value="1"/>
</dbReference>
<dbReference type="Pfam" id="PF24173">
    <property type="entry name" value="TPR_TTI1_N"/>
    <property type="match status" value="1"/>
</dbReference>
<dbReference type="Proteomes" id="UP001190700">
    <property type="component" value="Unassembled WGS sequence"/>
</dbReference>
<gene>
    <name evidence="3" type="ORF">CYMTET_15030</name>
</gene>
<dbReference type="InterPro" id="IPR016024">
    <property type="entry name" value="ARM-type_fold"/>
</dbReference>
<dbReference type="Pfam" id="PF21547">
    <property type="entry name" value="TTI1"/>
    <property type="match status" value="1"/>
</dbReference>
<dbReference type="PANTHER" id="PTHR18460:SF3">
    <property type="entry name" value="TELO2-INTERACTING PROTEIN 1 HOMOLOG"/>
    <property type="match status" value="1"/>
</dbReference>